<dbReference type="InterPro" id="IPR051639">
    <property type="entry name" value="BCD1"/>
</dbReference>
<keyword evidence="4" id="KW-0963">Cytoplasm</keyword>
<keyword evidence="8" id="KW-0862">Zinc</keyword>
<sequence length="149" mass="16918">MSDVQPAQCQVCQDVVSKYKCPKCRLKYCSVGCYKDHQDRGCSTLPQEPTVEMEVDVHGNIMSRSVLFPTDDTVMPSVLEKLRDSEHLCSLLKNRHLRELLLEVDKSQNAELIMQRVMKEPIFTEFADEILRIVEPSEDGGGSDLDDDV</sequence>
<reference evidence="13" key="1">
    <citation type="submission" date="2023-10" db="EMBL/GenBank/DDBJ databases">
        <title>Genome assemblies of two species of porcelain crab, Petrolisthes cinctipes and Petrolisthes manimaculis (Anomura: Porcellanidae).</title>
        <authorList>
            <person name="Angst P."/>
        </authorList>
    </citation>
    <scope>NUCLEOTIDE SEQUENCE</scope>
    <source>
        <strain evidence="13">PB745_01</strain>
        <tissue evidence="13">Gill</tissue>
    </source>
</reference>
<dbReference type="InterPro" id="IPR007529">
    <property type="entry name" value="Znf_HIT"/>
</dbReference>
<dbReference type="GO" id="GO:0000463">
    <property type="term" value="P:maturation of LSU-rRNA from tricistronic rRNA transcript (SSU-rRNA, 5.8S rRNA, LSU-rRNA)"/>
    <property type="evidence" value="ECO:0007669"/>
    <property type="project" value="TreeGrafter"/>
</dbReference>
<dbReference type="GO" id="GO:0048254">
    <property type="term" value="P:snoRNA localization"/>
    <property type="evidence" value="ECO:0007669"/>
    <property type="project" value="TreeGrafter"/>
</dbReference>
<name>A0AAE1FLZ3_PETCI</name>
<dbReference type="InterPro" id="IPR048371">
    <property type="entry name" value="ZNHIT3_C"/>
</dbReference>
<comment type="caution">
    <text evidence="13">The sequence shown here is derived from an EMBL/GenBank/DDBJ whole genome shotgun (WGS) entry which is preliminary data.</text>
</comment>
<dbReference type="GO" id="GO:0070761">
    <property type="term" value="C:pre-snoRNP complex"/>
    <property type="evidence" value="ECO:0007669"/>
    <property type="project" value="TreeGrafter"/>
</dbReference>
<gene>
    <name evidence="13" type="ORF">Pcinc_018897</name>
</gene>
<dbReference type="Proteomes" id="UP001286313">
    <property type="component" value="Unassembled WGS sequence"/>
</dbReference>
<evidence type="ECO:0000256" key="2">
    <source>
        <dbReference type="ARBA" id="ARBA00004496"/>
    </source>
</evidence>
<evidence type="ECO:0000256" key="1">
    <source>
        <dbReference type="ARBA" id="ARBA00004123"/>
    </source>
</evidence>
<protein>
    <recommendedName>
        <fullName evidence="3">Zinc finger HIT domain-containing protein 3</fullName>
    </recommendedName>
</protein>
<evidence type="ECO:0000256" key="3">
    <source>
        <dbReference type="ARBA" id="ARBA00021568"/>
    </source>
</evidence>
<proteinExistence type="predicted"/>
<comment type="subunit">
    <text evidence="10">Thyroid receptor interacting proteins (TRIPs) specifically interact with the ligand binding domain of the thyroid receptor (TR). Requires the presence of thyroid hormone for its interaction. Interacts with NUFIP1. Interacts (via HIT-type zinc finger) with the RUVBL1/RUVBL2 complex in the presence of ADP.</text>
</comment>
<feature type="domain" description="HIT-type" evidence="12">
    <location>
        <begin position="9"/>
        <end position="42"/>
    </location>
</feature>
<dbReference type="EMBL" id="JAWQEG010001844">
    <property type="protein sequence ID" value="KAK3876304.1"/>
    <property type="molecule type" value="Genomic_DNA"/>
</dbReference>
<dbReference type="Pfam" id="PF21373">
    <property type="entry name" value="ZNHIT3_C"/>
    <property type="match status" value="1"/>
</dbReference>
<evidence type="ECO:0000256" key="10">
    <source>
        <dbReference type="ARBA" id="ARBA00046946"/>
    </source>
</evidence>
<dbReference type="PANTHER" id="PTHR13483:SF11">
    <property type="entry name" value="ZINC FINGER HIT DOMAIN-CONTAINING PROTEIN 3"/>
    <property type="match status" value="1"/>
</dbReference>
<dbReference type="GO" id="GO:0000492">
    <property type="term" value="P:box C/D snoRNP assembly"/>
    <property type="evidence" value="ECO:0007669"/>
    <property type="project" value="TreeGrafter"/>
</dbReference>
<evidence type="ECO:0000313" key="14">
    <source>
        <dbReference type="Proteomes" id="UP001286313"/>
    </source>
</evidence>
<keyword evidence="9" id="KW-0539">Nucleus</keyword>
<dbReference type="CDD" id="cd23024">
    <property type="entry name" value="zf-HIT_ZNHIT2-3"/>
    <property type="match status" value="1"/>
</dbReference>
<keyword evidence="14" id="KW-1185">Reference proteome</keyword>
<dbReference type="SUPFAM" id="SSF144232">
    <property type="entry name" value="HIT/MYND zinc finger-like"/>
    <property type="match status" value="1"/>
</dbReference>
<evidence type="ECO:0000313" key="13">
    <source>
        <dbReference type="EMBL" id="KAK3876304.1"/>
    </source>
</evidence>
<dbReference type="PROSITE" id="PS51083">
    <property type="entry name" value="ZF_HIT"/>
    <property type="match status" value="1"/>
</dbReference>
<evidence type="ECO:0000256" key="7">
    <source>
        <dbReference type="ARBA" id="ARBA00022771"/>
    </source>
</evidence>
<dbReference type="GO" id="GO:0005634">
    <property type="term" value="C:nucleus"/>
    <property type="evidence" value="ECO:0007669"/>
    <property type="project" value="UniProtKB-SubCell"/>
</dbReference>
<organism evidence="13 14">
    <name type="scientific">Petrolisthes cinctipes</name>
    <name type="common">Flat porcelain crab</name>
    <dbReference type="NCBI Taxonomy" id="88211"/>
    <lineage>
        <taxon>Eukaryota</taxon>
        <taxon>Metazoa</taxon>
        <taxon>Ecdysozoa</taxon>
        <taxon>Arthropoda</taxon>
        <taxon>Crustacea</taxon>
        <taxon>Multicrustacea</taxon>
        <taxon>Malacostraca</taxon>
        <taxon>Eumalacostraca</taxon>
        <taxon>Eucarida</taxon>
        <taxon>Decapoda</taxon>
        <taxon>Pleocyemata</taxon>
        <taxon>Anomura</taxon>
        <taxon>Galatheoidea</taxon>
        <taxon>Porcellanidae</taxon>
        <taxon>Petrolisthes</taxon>
    </lineage>
</organism>
<dbReference type="Gene3D" id="3.30.60.190">
    <property type="match status" value="1"/>
</dbReference>
<keyword evidence="7 11" id="KW-0863">Zinc-finger</keyword>
<evidence type="ECO:0000256" key="4">
    <source>
        <dbReference type="ARBA" id="ARBA00022490"/>
    </source>
</evidence>
<evidence type="ECO:0000256" key="9">
    <source>
        <dbReference type="ARBA" id="ARBA00023242"/>
    </source>
</evidence>
<evidence type="ECO:0000256" key="11">
    <source>
        <dbReference type="PROSITE-ProRule" id="PRU00453"/>
    </source>
</evidence>
<keyword evidence="5" id="KW-0597">Phosphoprotein</keyword>
<evidence type="ECO:0000259" key="12">
    <source>
        <dbReference type="PROSITE" id="PS51083"/>
    </source>
</evidence>
<keyword evidence="6" id="KW-0479">Metal-binding</keyword>
<evidence type="ECO:0000256" key="8">
    <source>
        <dbReference type="ARBA" id="ARBA00022833"/>
    </source>
</evidence>
<dbReference type="GO" id="GO:0005737">
    <property type="term" value="C:cytoplasm"/>
    <property type="evidence" value="ECO:0007669"/>
    <property type="project" value="UniProtKB-SubCell"/>
</dbReference>
<evidence type="ECO:0000256" key="6">
    <source>
        <dbReference type="ARBA" id="ARBA00022723"/>
    </source>
</evidence>
<comment type="subcellular location">
    <subcellularLocation>
        <location evidence="2">Cytoplasm</location>
    </subcellularLocation>
    <subcellularLocation>
        <location evidence="1">Nucleus</location>
    </subcellularLocation>
</comment>
<dbReference type="AlphaFoldDB" id="A0AAE1FLZ3"/>
<dbReference type="Pfam" id="PF04438">
    <property type="entry name" value="zf-HIT"/>
    <property type="match status" value="1"/>
</dbReference>
<evidence type="ECO:0000256" key="5">
    <source>
        <dbReference type="ARBA" id="ARBA00022553"/>
    </source>
</evidence>
<accession>A0AAE1FLZ3</accession>
<dbReference type="GO" id="GO:0008270">
    <property type="term" value="F:zinc ion binding"/>
    <property type="evidence" value="ECO:0007669"/>
    <property type="project" value="UniProtKB-UniRule"/>
</dbReference>
<dbReference type="PANTHER" id="PTHR13483">
    <property type="entry name" value="BOX C_D SNORNA PROTEIN 1-RELATED"/>
    <property type="match status" value="1"/>
</dbReference>